<evidence type="ECO:0000313" key="2">
    <source>
        <dbReference type="Proteomes" id="UP001558535"/>
    </source>
</evidence>
<evidence type="ECO:0000313" key="1">
    <source>
        <dbReference type="EMBL" id="MEX3753165.1"/>
    </source>
</evidence>
<organism evidence="1 2">
    <name type="scientific">Paraburkholderia phenoliruptrix</name>
    <dbReference type="NCBI Taxonomy" id="252970"/>
    <lineage>
        <taxon>Bacteria</taxon>
        <taxon>Pseudomonadati</taxon>
        <taxon>Pseudomonadota</taxon>
        <taxon>Betaproteobacteria</taxon>
        <taxon>Burkholderiales</taxon>
        <taxon>Burkholderiaceae</taxon>
        <taxon>Paraburkholderia</taxon>
    </lineage>
</organism>
<proteinExistence type="predicted"/>
<dbReference type="Proteomes" id="UP001558535">
    <property type="component" value="Unassembled WGS sequence"/>
</dbReference>
<comment type="caution">
    <text evidence="1">The sequence shown here is derived from an EMBL/GenBank/DDBJ whole genome shotgun (WGS) entry which is preliminary data.</text>
</comment>
<name>A0ABV3WJ79_9BURK</name>
<reference evidence="1 2" key="1">
    <citation type="submission" date="2024-07" db="EMBL/GenBank/DDBJ databases">
        <title>A survey of Mimosa microsymbionts across Brazilian biomes reveals a high diversity of Paraburkholderia nodulating endemic species, but also that Cupriavidus is common as a symbiont of widespread species.</title>
        <authorList>
            <person name="Rouws L."/>
            <person name="Barauna A."/>
            <person name="Beukes C."/>
            <person name="Rouws J.R.C."/>
            <person name="De Faria S.M."/>
            <person name="Gross E."/>
            <person name="Bueno Dos Reis Junior F."/>
            <person name="Simon M.F."/>
            <person name="Maluk M."/>
            <person name="Odee D.W."/>
            <person name="Kenicer G."/>
            <person name="Young J.P.W."/>
            <person name="Reis V.M."/>
            <person name="Zilli J."/>
            <person name="James E.K."/>
        </authorList>
    </citation>
    <scope>NUCLEOTIDE SEQUENCE [LARGE SCALE GENOMIC DNA]</scope>
    <source>
        <strain evidence="1 2">BR14375</strain>
    </source>
</reference>
<protein>
    <submittedName>
        <fullName evidence="1">Uncharacterized protein</fullName>
    </submittedName>
</protein>
<keyword evidence="2" id="KW-1185">Reference proteome</keyword>
<sequence length="69" mass="8340">MDDFQRERQGPFLPFACLLERESVKRSITESRRTNVPEHFYSVSRGFAPHRQLHIIHTYMTDHQRKNKL</sequence>
<accession>A0ABV3WJ79</accession>
<dbReference type="RefSeq" id="WP_368610008.1">
    <property type="nucleotide sequence ID" value="NZ_JBFPKE010000012.1"/>
</dbReference>
<dbReference type="EMBL" id="JBFPKE010000012">
    <property type="protein sequence ID" value="MEX3753165.1"/>
    <property type="molecule type" value="Genomic_DNA"/>
</dbReference>
<gene>
    <name evidence="1" type="ORF">AB3X84_24515</name>
</gene>